<keyword evidence="3" id="KW-1185">Reference proteome</keyword>
<accession>A0ABV4XIH7</accession>
<dbReference type="EMBL" id="JBHFNR010000004">
    <property type="protein sequence ID" value="MFB2891365.1"/>
    <property type="molecule type" value="Genomic_DNA"/>
</dbReference>
<evidence type="ECO:0000256" key="1">
    <source>
        <dbReference type="SAM" id="MobiDB-lite"/>
    </source>
</evidence>
<name>A0ABV4XIH7_9CYAN</name>
<reference evidence="2 3" key="1">
    <citation type="submission" date="2024-09" db="EMBL/GenBank/DDBJ databases">
        <title>Floridaenema gen nov. (Aerosakkonemataceae, Aerosakkonematales ord. nov., Cyanobacteria) from benthic tropical and subtropical fresh waters, with the description of four new species.</title>
        <authorList>
            <person name="Moretto J.A."/>
            <person name="Berthold D.E."/>
            <person name="Lefler F.W."/>
            <person name="Huang I.-S."/>
            <person name="Laughinghouse H. IV."/>
        </authorList>
    </citation>
    <scope>NUCLEOTIDE SEQUENCE [LARGE SCALE GENOMIC DNA]</scope>
    <source>
        <strain evidence="2 3">BLCC-F50</strain>
    </source>
</reference>
<evidence type="ECO:0000313" key="3">
    <source>
        <dbReference type="Proteomes" id="UP001576784"/>
    </source>
</evidence>
<comment type="caution">
    <text evidence="2">The sequence shown here is derived from an EMBL/GenBank/DDBJ whole genome shotgun (WGS) entry which is preliminary data.</text>
</comment>
<protein>
    <submittedName>
        <fullName evidence="2">Uncharacterized protein</fullName>
    </submittedName>
</protein>
<evidence type="ECO:0000313" key="2">
    <source>
        <dbReference type="EMBL" id="MFB2891365.1"/>
    </source>
</evidence>
<dbReference type="Proteomes" id="UP001576784">
    <property type="component" value="Unassembled WGS sequence"/>
</dbReference>
<feature type="region of interest" description="Disordered" evidence="1">
    <location>
        <begin position="47"/>
        <end position="67"/>
    </location>
</feature>
<sequence>MYSELKQVFLISCVLISTAISQPPSLAQTEQVSTNNADKIKIRFILANPDPPDRGTPRTNQGTGSRGNCYINRIILH</sequence>
<gene>
    <name evidence="2" type="ORF">ACE1CI_00310</name>
</gene>
<dbReference type="RefSeq" id="WP_413261044.1">
    <property type="nucleotide sequence ID" value="NZ_JBHFNR010000004.1"/>
</dbReference>
<proteinExistence type="predicted"/>
<organism evidence="2 3">
    <name type="scientific">Floridaenema flaviceps BLCC-F50</name>
    <dbReference type="NCBI Taxonomy" id="3153642"/>
    <lineage>
        <taxon>Bacteria</taxon>
        <taxon>Bacillati</taxon>
        <taxon>Cyanobacteriota</taxon>
        <taxon>Cyanophyceae</taxon>
        <taxon>Oscillatoriophycideae</taxon>
        <taxon>Aerosakkonematales</taxon>
        <taxon>Aerosakkonemataceae</taxon>
        <taxon>Floridanema</taxon>
        <taxon>Floridanema flaviceps</taxon>
    </lineage>
</organism>